<feature type="region of interest" description="Disordered" evidence="1">
    <location>
        <begin position="1"/>
        <end position="50"/>
    </location>
</feature>
<reference evidence="2" key="1">
    <citation type="submission" date="2021-04" db="EMBL/GenBank/DDBJ databases">
        <authorList>
            <person name="Rodrigo-Torres L."/>
            <person name="Arahal R. D."/>
            <person name="Lucena T."/>
        </authorList>
    </citation>
    <scope>NUCLEOTIDE SEQUENCE</scope>
    <source>
        <strain evidence="2">CECT 9275</strain>
    </source>
</reference>
<dbReference type="RefSeq" id="WP_215237191.1">
    <property type="nucleotide sequence ID" value="NZ_CAJRAF010000001.1"/>
</dbReference>
<gene>
    <name evidence="2" type="ORF">DYBT9275_00423</name>
</gene>
<dbReference type="EMBL" id="CAJRAF010000001">
    <property type="protein sequence ID" value="CAG4989993.1"/>
    <property type="molecule type" value="Genomic_DNA"/>
</dbReference>
<comment type="caution">
    <text evidence="2">The sequence shown here is derived from an EMBL/GenBank/DDBJ whole genome shotgun (WGS) entry which is preliminary data.</text>
</comment>
<dbReference type="AlphaFoldDB" id="A0A916N2G4"/>
<dbReference type="Proteomes" id="UP000680038">
    <property type="component" value="Unassembled WGS sequence"/>
</dbReference>
<keyword evidence="3" id="KW-1185">Reference proteome</keyword>
<proteinExistence type="predicted"/>
<accession>A0A916N2G4</accession>
<protein>
    <submittedName>
        <fullName evidence="2">Uncharacterized protein</fullName>
    </submittedName>
</protein>
<evidence type="ECO:0000313" key="2">
    <source>
        <dbReference type="EMBL" id="CAG4989993.1"/>
    </source>
</evidence>
<evidence type="ECO:0000313" key="3">
    <source>
        <dbReference type="Proteomes" id="UP000680038"/>
    </source>
</evidence>
<feature type="compositionally biased region" description="Polar residues" evidence="1">
    <location>
        <begin position="37"/>
        <end position="50"/>
    </location>
</feature>
<sequence>MDIYQLATAFWDPSPDQEEPQESIQNNLSETEKRTQENVVISLSEQSKTE</sequence>
<name>A0A916N2G4_9BACT</name>
<evidence type="ECO:0000256" key="1">
    <source>
        <dbReference type="SAM" id="MobiDB-lite"/>
    </source>
</evidence>
<organism evidence="2 3">
    <name type="scientific">Dyadobacter helix</name>
    <dbReference type="NCBI Taxonomy" id="2822344"/>
    <lineage>
        <taxon>Bacteria</taxon>
        <taxon>Pseudomonadati</taxon>
        <taxon>Bacteroidota</taxon>
        <taxon>Cytophagia</taxon>
        <taxon>Cytophagales</taxon>
        <taxon>Spirosomataceae</taxon>
        <taxon>Dyadobacter</taxon>
    </lineage>
</organism>